<dbReference type="InterPro" id="IPR011335">
    <property type="entry name" value="Restrct_endonuc-II-like"/>
</dbReference>
<evidence type="ECO:0000313" key="4">
    <source>
        <dbReference type="Proteomes" id="UP000014803"/>
    </source>
</evidence>
<feature type="domain" description="Putative restriction endonuclease" evidence="2">
    <location>
        <begin position="44"/>
        <end position="178"/>
    </location>
</feature>
<proteinExistence type="predicted"/>
<evidence type="ECO:0000259" key="2">
    <source>
        <dbReference type="Pfam" id="PF05685"/>
    </source>
</evidence>
<protein>
    <recommendedName>
        <fullName evidence="2">Putative restriction endonuclease domain-containing protein</fullName>
    </recommendedName>
</protein>
<feature type="region of interest" description="Disordered" evidence="1">
    <location>
        <begin position="1"/>
        <end position="40"/>
    </location>
</feature>
<dbReference type="CDD" id="cd06260">
    <property type="entry name" value="DUF820-like"/>
    <property type="match status" value="1"/>
</dbReference>
<dbReference type="KEGG" id="scu:SCE1572_38005"/>
<organism evidence="3 4">
    <name type="scientific">Sorangium cellulosum So0157-2</name>
    <dbReference type="NCBI Taxonomy" id="1254432"/>
    <lineage>
        <taxon>Bacteria</taxon>
        <taxon>Pseudomonadati</taxon>
        <taxon>Myxococcota</taxon>
        <taxon>Polyangia</taxon>
        <taxon>Polyangiales</taxon>
        <taxon>Polyangiaceae</taxon>
        <taxon>Sorangium</taxon>
    </lineage>
</organism>
<dbReference type="Pfam" id="PF05685">
    <property type="entry name" value="Uma2"/>
    <property type="match status" value="1"/>
</dbReference>
<evidence type="ECO:0000313" key="3">
    <source>
        <dbReference type="EMBL" id="AGP39784.1"/>
    </source>
</evidence>
<reference evidence="3 4" key="1">
    <citation type="journal article" date="2013" name="Sci. Rep.">
        <title>Extraordinary expansion of a Sorangium cellulosum genome from an alkaline milieu.</title>
        <authorList>
            <person name="Han K."/>
            <person name="Li Z.F."/>
            <person name="Peng R."/>
            <person name="Zhu L.P."/>
            <person name="Zhou T."/>
            <person name="Wang L.G."/>
            <person name="Li S.G."/>
            <person name="Zhang X.B."/>
            <person name="Hu W."/>
            <person name="Wu Z.H."/>
            <person name="Qin N."/>
            <person name="Li Y.Z."/>
        </authorList>
    </citation>
    <scope>NUCLEOTIDE SEQUENCE [LARGE SCALE GENOMIC DNA]</scope>
    <source>
        <strain evidence="3 4">So0157-2</strain>
    </source>
</reference>
<dbReference type="Proteomes" id="UP000014803">
    <property type="component" value="Chromosome"/>
</dbReference>
<dbReference type="PATRIC" id="fig|1254432.3.peg.8612"/>
<dbReference type="InterPro" id="IPR008538">
    <property type="entry name" value="Uma2"/>
</dbReference>
<accession>S4Y4N5</accession>
<dbReference type="EMBL" id="CP003969">
    <property type="protein sequence ID" value="AGP39784.1"/>
    <property type="molecule type" value="Genomic_DNA"/>
</dbReference>
<name>S4Y4N5_SORCE</name>
<dbReference type="HOGENOM" id="CLU_997154_0_0_7"/>
<dbReference type="AlphaFoldDB" id="S4Y4N5"/>
<dbReference type="eggNOG" id="COG4636">
    <property type="taxonomic scope" value="Bacteria"/>
</dbReference>
<gene>
    <name evidence="3" type="ORF">SCE1572_38005</name>
</gene>
<dbReference type="InterPro" id="IPR012296">
    <property type="entry name" value="Nuclease_put_TT1808"/>
</dbReference>
<sequence>MLAGMMARTNGIPTRPPRNTGPIELRDFGPTGRRLGTPDDCYDGSPWELHRGELIEQMGSKDIHGIVMALLAALFRTHAREGFTVMTDVYCDLSDPAGPSLRAPDVVLVGDLSSPRNDAYRGTPVLAVEIRGTQSKRYLEEKVKLYLEHEWPWVWIAHAERRELEVVRPGTASITYRPGAEVPLLPELDKHGLGAVPVAALFEEREASRFTDEWVRARAQSQAHARAILAVLSARGLAVPEAVRARVLACEDPAALGRWLTSAATAASGEAFAAAVDRG</sequence>
<evidence type="ECO:0000256" key="1">
    <source>
        <dbReference type="SAM" id="MobiDB-lite"/>
    </source>
</evidence>
<dbReference type="SUPFAM" id="SSF52980">
    <property type="entry name" value="Restriction endonuclease-like"/>
    <property type="match status" value="1"/>
</dbReference>
<dbReference type="Gene3D" id="3.90.1570.10">
    <property type="entry name" value="tt1808, chain A"/>
    <property type="match status" value="1"/>
</dbReference>